<gene>
    <name evidence="1" type="ORF">ADICYQ_2773</name>
</gene>
<dbReference type="AlphaFoldDB" id="S7WWB7"/>
<dbReference type="EMBL" id="ATNM01000107">
    <property type="protein sequence ID" value="EPR68303.1"/>
    <property type="molecule type" value="Genomic_DNA"/>
</dbReference>
<reference evidence="1 2" key="1">
    <citation type="journal article" date="2013" name="Genome Announc.">
        <title>Draft Genome Sequence of Cyclobacterium qasimii Strain M12-11BT, Isolated from Arctic Marine Sediment.</title>
        <authorList>
            <person name="Shivaji S."/>
            <person name="Ara S."/>
            <person name="Singh A."/>
            <person name="Kumar Pinnaka A."/>
        </authorList>
    </citation>
    <scope>NUCLEOTIDE SEQUENCE [LARGE SCALE GENOMIC DNA]</scope>
    <source>
        <strain evidence="1 2">M12-11B</strain>
    </source>
</reference>
<sequence length="46" mass="5182">MPGIAISSVSILRSNIAYLEVQLEKITVAIVKIEKINLDIKILFRK</sequence>
<proteinExistence type="predicted"/>
<comment type="caution">
    <text evidence="1">The sequence shown here is derived from an EMBL/GenBank/DDBJ whole genome shotgun (WGS) entry which is preliminary data.</text>
</comment>
<accession>S7WWB7</accession>
<evidence type="ECO:0000313" key="2">
    <source>
        <dbReference type="Proteomes" id="UP000014974"/>
    </source>
</evidence>
<organism evidence="1 2">
    <name type="scientific">Cyclobacterium qasimii M12-11B</name>
    <dbReference type="NCBI Taxonomy" id="641524"/>
    <lineage>
        <taxon>Bacteria</taxon>
        <taxon>Pseudomonadati</taxon>
        <taxon>Bacteroidota</taxon>
        <taxon>Cytophagia</taxon>
        <taxon>Cytophagales</taxon>
        <taxon>Cyclobacteriaceae</taxon>
        <taxon>Cyclobacterium</taxon>
    </lineage>
</organism>
<dbReference type="STRING" id="641524.ADICYQ_2773"/>
<protein>
    <submittedName>
        <fullName evidence="1">Uncharacterized protein</fullName>
    </submittedName>
</protein>
<evidence type="ECO:0000313" key="1">
    <source>
        <dbReference type="EMBL" id="EPR68303.1"/>
    </source>
</evidence>
<dbReference type="Proteomes" id="UP000014974">
    <property type="component" value="Unassembled WGS sequence"/>
</dbReference>
<name>S7WWB7_9BACT</name>